<proteinExistence type="predicted"/>
<comment type="caution">
    <text evidence="2">The sequence shown here is derived from an EMBL/GenBank/DDBJ whole genome shotgun (WGS) entry which is preliminary data.</text>
</comment>
<evidence type="ECO:0000313" key="3">
    <source>
        <dbReference type="Proteomes" id="UP001215598"/>
    </source>
</evidence>
<evidence type="ECO:0000259" key="1">
    <source>
        <dbReference type="PROSITE" id="PS50181"/>
    </source>
</evidence>
<sequence>MLDYLPVELILLVLRGSSITDIFNLSRTASLFRDISLTNRGLWIDASDCYKIRLPLGETLKTTDLTRILCDVARSVSILYKLQPRDLVRPVSPIRTYEATHLYGLPPWSFWSPLRYAQPTFVGHFPPTFMNVLPGGRSFLFGSVAHLGVYDVQGEYGIALDVPFCGRFDPRPGDTTMTVDWDSVDNGAHIAVVVISKAFNEHHHVESYLSVFAVNHSPLAATPSVYRTHIFPLPLDASAVSIKGSLVLVRSSDAFVIVDLKSSQSGWWLLDADCKITAAAIHSAERTISIVVNSPKSGTRSVQSIDLPLMPGTPLAIPFRFTPRTVHVLPPTKSCYASHGAIQFLAADDVTLCEVIHLSDGRSVISSTSIDRDPRRRILGVDSTSHIVQQPLSTLRASYHTLFAAVRQHTLALMREDGGCVGGTERFLELSLPSERMPAVGRTVAFDDVYGIALAFEQGRLFVVQY</sequence>
<dbReference type="AlphaFoldDB" id="A0AAD7HKB3"/>
<name>A0AAD7HKB3_9AGAR</name>
<dbReference type="EMBL" id="JARKIB010000217">
    <property type="protein sequence ID" value="KAJ7722692.1"/>
    <property type="molecule type" value="Genomic_DNA"/>
</dbReference>
<gene>
    <name evidence="2" type="ORF">B0H16DRAFT_347028</name>
</gene>
<accession>A0AAD7HKB3</accession>
<dbReference type="Proteomes" id="UP001215598">
    <property type="component" value="Unassembled WGS sequence"/>
</dbReference>
<keyword evidence="3" id="KW-1185">Reference proteome</keyword>
<organism evidence="2 3">
    <name type="scientific">Mycena metata</name>
    <dbReference type="NCBI Taxonomy" id="1033252"/>
    <lineage>
        <taxon>Eukaryota</taxon>
        <taxon>Fungi</taxon>
        <taxon>Dikarya</taxon>
        <taxon>Basidiomycota</taxon>
        <taxon>Agaricomycotina</taxon>
        <taxon>Agaricomycetes</taxon>
        <taxon>Agaricomycetidae</taxon>
        <taxon>Agaricales</taxon>
        <taxon>Marasmiineae</taxon>
        <taxon>Mycenaceae</taxon>
        <taxon>Mycena</taxon>
    </lineage>
</organism>
<dbReference type="PROSITE" id="PS50181">
    <property type="entry name" value="FBOX"/>
    <property type="match status" value="1"/>
</dbReference>
<reference evidence="2" key="1">
    <citation type="submission" date="2023-03" db="EMBL/GenBank/DDBJ databases">
        <title>Massive genome expansion in bonnet fungi (Mycena s.s.) driven by repeated elements and novel gene families across ecological guilds.</title>
        <authorList>
            <consortium name="Lawrence Berkeley National Laboratory"/>
            <person name="Harder C.B."/>
            <person name="Miyauchi S."/>
            <person name="Viragh M."/>
            <person name="Kuo A."/>
            <person name="Thoen E."/>
            <person name="Andreopoulos B."/>
            <person name="Lu D."/>
            <person name="Skrede I."/>
            <person name="Drula E."/>
            <person name="Henrissat B."/>
            <person name="Morin E."/>
            <person name="Kohler A."/>
            <person name="Barry K."/>
            <person name="LaButti K."/>
            <person name="Morin E."/>
            <person name="Salamov A."/>
            <person name="Lipzen A."/>
            <person name="Mereny Z."/>
            <person name="Hegedus B."/>
            <person name="Baldrian P."/>
            <person name="Stursova M."/>
            <person name="Weitz H."/>
            <person name="Taylor A."/>
            <person name="Grigoriev I.V."/>
            <person name="Nagy L.G."/>
            <person name="Martin F."/>
            <person name="Kauserud H."/>
        </authorList>
    </citation>
    <scope>NUCLEOTIDE SEQUENCE</scope>
    <source>
        <strain evidence="2">CBHHK182m</strain>
    </source>
</reference>
<dbReference type="InterPro" id="IPR001810">
    <property type="entry name" value="F-box_dom"/>
</dbReference>
<protein>
    <recommendedName>
        <fullName evidence="1">F-box domain-containing protein</fullName>
    </recommendedName>
</protein>
<evidence type="ECO:0000313" key="2">
    <source>
        <dbReference type="EMBL" id="KAJ7722692.1"/>
    </source>
</evidence>
<feature type="domain" description="F-box" evidence="1">
    <location>
        <begin position="1"/>
        <end position="46"/>
    </location>
</feature>